<evidence type="ECO:0008006" key="2">
    <source>
        <dbReference type="Google" id="ProtNLM"/>
    </source>
</evidence>
<reference evidence="1" key="1">
    <citation type="journal article" date="2010" name="ISME J.">
        <title>Metagenome of the Mediterranean deep chlorophyll maximum studied by direct and fosmid library 454 pyrosequencing.</title>
        <authorList>
            <person name="Ghai R."/>
            <person name="Martin-Cuadrado A.B."/>
            <person name="Molto A.G."/>
            <person name="Heredia I.G."/>
            <person name="Cabrera R."/>
            <person name="Martin J."/>
            <person name="Verdu M."/>
            <person name="Deschamps P."/>
            <person name="Moreira D."/>
            <person name="Lopez-Garcia P."/>
            <person name="Mira A."/>
            <person name="Rodriguez-Valera F."/>
        </authorList>
    </citation>
    <scope>NUCLEOTIDE SEQUENCE</scope>
</reference>
<evidence type="ECO:0000313" key="1">
    <source>
        <dbReference type="EMBL" id="ADD93689.1"/>
    </source>
</evidence>
<name>D6PD88_9BACT</name>
<dbReference type="EMBL" id="GU942993">
    <property type="protein sequence ID" value="ADD93689.1"/>
    <property type="molecule type" value="Genomic_DNA"/>
</dbReference>
<dbReference type="Gene3D" id="3.90.230.10">
    <property type="entry name" value="Creatinase/methionine aminopeptidase superfamily"/>
    <property type="match status" value="1"/>
</dbReference>
<protein>
    <recommendedName>
        <fullName evidence="2">Peptidase M24 domain-containing protein</fullName>
    </recommendedName>
</protein>
<proteinExistence type="predicted"/>
<dbReference type="InterPro" id="IPR036005">
    <property type="entry name" value="Creatinase/aminopeptidase-like"/>
</dbReference>
<organism evidence="1">
    <name type="scientific">uncultured marine bacterium MedDCM-OCT-S04-C749</name>
    <dbReference type="NCBI Taxonomy" id="743061"/>
    <lineage>
        <taxon>Bacteria</taxon>
        <taxon>environmental samples</taxon>
    </lineage>
</organism>
<accession>D6PD88</accession>
<dbReference type="SUPFAM" id="SSF55920">
    <property type="entry name" value="Creatinase/aminopeptidase"/>
    <property type="match status" value="1"/>
</dbReference>
<sequence>MIIHFVVVVQLDTVFRKPFLIKGDKTILQPGMVFAVDGSVLTNDFRAQVGDSFIITETGYEQITHHPKTVDEIII</sequence>
<dbReference type="AlphaFoldDB" id="D6PD88"/>